<evidence type="ECO:0000313" key="1">
    <source>
        <dbReference type="EMBL" id="DAD67857.1"/>
    </source>
</evidence>
<protein>
    <submittedName>
        <fullName evidence="1">Uncharacterized protein</fullName>
    </submittedName>
</protein>
<reference evidence="1" key="1">
    <citation type="journal article" date="2021" name="Proc. Natl. Acad. Sci. U.S.A.">
        <title>A Catalog of Tens of Thousands of Viruses from Human Metagenomes Reveals Hidden Associations with Chronic Diseases.</title>
        <authorList>
            <person name="Tisza M.J."/>
            <person name="Buck C.B."/>
        </authorList>
    </citation>
    <scope>NUCLEOTIDE SEQUENCE</scope>
    <source>
        <strain evidence="1">CtkfY9</strain>
    </source>
</reference>
<name>A0A8S5LD80_9CAUD</name>
<organism evidence="1">
    <name type="scientific">Siphoviridae sp. ctkfY9</name>
    <dbReference type="NCBI Taxonomy" id="2823597"/>
    <lineage>
        <taxon>Viruses</taxon>
        <taxon>Duplodnaviria</taxon>
        <taxon>Heunggongvirae</taxon>
        <taxon>Uroviricota</taxon>
        <taxon>Caudoviricetes</taxon>
    </lineage>
</organism>
<proteinExistence type="predicted"/>
<sequence length="33" mass="4117">MHIANPDDLTDTQWAMRVKELEWLRQIEKEQYK</sequence>
<accession>A0A8S5LD80</accession>
<dbReference type="EMBL" id="BK014688">
    <property type="protein sequence ID" value="DAD67857.1"/>
    <property type="molecule type" value="Genomic_DNA"/>
</dbReference>